<dbReference type="Pfam" id="PF11367">
    <property type="entry name" value="Tail_completion_gp17"/>
    <property type="match status" value="1"/>
</dbReference>
<proteinExistence type="predicted"/>
<dbReference type="EMBL" id="JBHUFA010000001">
    <property type="protein sequence ID" value="MFD1694845.1"/>
    <property type="molecule type" value="Genomic_DNA"/>
</dbReference>
<dbReference type="InterPro" id="IPR021508">
    <property type="entry name" value="Gp17-like"/>
</dbReference>
<gene>
    <name evidence="1" type="ORF">ACFSC7_04900</name>
</gene>
<organism evidence="1 2">
    <name type="scientific">Roseibium aestuarii</name>
    <dbReference type="NCBI Taxonomy" id="2600299"/>
    <lineage>
        <taxon>Bacteria</taxon>
        <taxon>Pseudomonadati</taxon>
        <taxon>Pseudomonadota</taxon>
        <taxon>Alphaproteobacteria</taxon>
        <taxon>Hyphomicrobiales</taxon>
        <taxon>Stappiaceae</taxon>
        <taxon>Roseibium</taxon>
    </lineage>
</organism>
<dbReference type="InterPro" id="IPR053745">
    <property type="entry name" value="Viral_Tail_Comp_sf"/>
</dbReference>
<dbReference type="Proteomes" id="UP001597327">
    <property type="component" value="Unassembled WGS sequence"/>
</dbReference>
<sequence length="136" mass="14340">MTASVLALRAGLFSRLAADSVLTVLIGANRIFDAAPRAQAFPYLVLASLGSRPLLSRIEEGEEHGLVLVAFSRAPGRDQALSAVLRAVSVLVEDPPALDGHRLIGLQGADVSSRLLRDGRTFRAEATLRAVTEPAG</sequence>
<comment type="caution">
    <text evidence="1">The sequence shown here is derived from an EMBL/GenBank/DDBJ whole genome shotgun (WGS) entry which is preliminary data.</text>
</comment>
<dbReference type="Gene3D" id="3.30.2000.30">
    <property type="match status" value="1"/>
</dbReference>
<keyword evidence="2" id="KW-1185">Reference proteome</keyword>
<evidence type="ECO:0000313" key="1">
    <source>
        <dbReference type="EMBL" id="MFD1694845.1"/>
    </source>
</evidence>
<dbReference type="RefSeq" id="WP_149891348.1">
    <property type="nucleotide sequence ID" value="NZ_JBHUFA010000001.1"/>
</dbReference>
<evidence type="ECO:0000313" key="2">
    <source>
        <dbReference type="Proteomes" id="UP001597327"/>
    </source>
</evidence>
<protein>
    <submittedName>
        <fullName evidence="1">DUF3168 domain-containing protein</fullName>
    </submittedName>
</protein>
<accession>A0ABW4JRW9</accession>
<reference evidence="2" key="1">
    <citation type="journal article" date="2019" name="Int. J. Syst. Evol. Microbiol.">
        <title>The Global Catalogue of Microorganisms (GCM) 10K type strain sequencing project: providing services to taxonomists for standard genome sequencing and annotation.</title>
        <authorList>
            <consortium name="The Broad Institute Genomics Platform"/>
            <consortium name="The Broad Institute Genome Sequencing Center for Infectious Disease"/>
            <person name="Wu L."/>
            <person name="Ma J."/>
        </authorList>
    </citation>
    <scope>NUCLEOTIDE SEQUENCE [LARGE SCALE GENOMIC DNA]</scope>
    <source>
        <strain evidence="2">JCM 3369</strain>
    </source>
</reference>
<name>A0ABW4JRW9_9HYPH</name>